<proteinExistence type="predicted"/>
<dbReference type="HOGENOM" id="CLU_022017_5_4_5"/>
<feature type="transmembrane region" description="Helical" evidence="6">
    <location>
        <begin position="427"/>
        <end position="449"/>
    </location>
</feature>
<evidence type="ECO:0000256" key="2">
    <source>
        <dbReference type="ARBA" id="ARBA00022475"/>
    </source>
</evidence>
<dbReference type="Proteomes" id="UP000004291">
    <property type="component" value="Chromosome"/>
</dbReference>
<keyword evidence="4 6" id="KW-1133">Transmembrane helix</keyword>
<dbReference type="InterPro" id="IPR050833">
    <property type="entry name" value="Poly_Biosynth_Transport"/>
</dbReference>
<dbReference type="InterPro" id="IPR002797">
    <property type="entry name" value="Polysacc_synth"/>
</dbReference>
<organism evidence="7 8">
    <name type="scientific">Hoeflea phototrophica (strain DSM 17068 / NCIMB 14078 / DFL-43)</name>
    <dbReference type="NCBI Taxonomy" id="411684"/>
    <lineage>
        <taxon>Bacteria</taxon>
        <taxon>Pseudomonadati</taxon>
        <taxon>Pseudomonadota</taxon>
        <taxon>Alphaproteobacteria</taxon>
        <taxon>Hyphomicrobiales</taxon>
        <taxon>Rhizobiaceae</taxon>
        <taxon>Hoeflea</taxon>
    </lineage>
</organism>
<feature type="transmembrane region" description="Helical" evidence="6">
    <location>
        <begin position="290"/>
        <end position="310"/>
    </location>
</feature>
<dbReference type="PANTHER" id="PTHR30250:SF11">
    <property type="entry name" value="O-ANTIGEN TRANSPORTER-RELATED"/>
    <property type="match status" value="1"/>
</dbReference>
<evidence type="ECO:0000256" key="6">
    <source>
        <dbReference type="SAM" id="Phobius"/>
    </source>
</evidence>
<feature type="transmembrane region" description="Helical" evidence="6">
    <location>
        <begin position="77"/>
        <end position="104"/>
    </location>
</feature>
<evidence type="ECO:0000256" key="5">
    <source>
        <dbReference type="ARBA" id="ARBA00023136"/>
    </source>
</evidence>
<feature type="transmembrane region" description="Helical" evidence="6">
    <location>
        <begin position="191"/>
        <end position="211"/>
    </location>
</feature>
<evidence type="ECO:0000256" key="3">
    <source>
        <dbReference type="ARBA" id="ARBA00022692"/>
    </source>
</evidence>
<gene>
    <name evidence="7" type="ORF">HPDFL43_16721</name>
</gene>
<dbReference type="GO" id="GO:0005886">
    <property type="term" value="C:plasma membrane"/>
    <property type="evidence" value="ECO:0007669"/>
    <property type="project" value="UniProtKB-SubCell"/>
</dbReference>
<dbReference type="Pfam" id="PF01943">
    <property type="entry name" value="Polysacc_synt"/>
    <property type="match status" value="1"/>
</dbReference>
<feature type="transmembrane region" description="Helical" evidence="6">
    <location>
        <begin position="370"/>
        <end position="390"/>
    </location>
</feature>
<protein>
    <submittedName>
        <fullName evidence="7">Membrane protein involved in the export of O-antigen and teichoic acid</fullName>
    </submittedName>
</protein>
<sequence length="475" mass="51061">MNSTLIDTAGKFLSPRMAARLTPVFERFSNILTATDETSQAQRMAMIAFAIRIVSAAIAFISQIILARMMGDYEYGIFVFVWVIAVILGNLSCLGFHTAVIRFLPQYRTEGSEEAILGLATTARIFAMISATLIAVTGIATIHLLGDRIEEHYVQPLFVAAFALPMIALGDVLDGTARANGWPVHALSPTYIARPLLILGFMVLSVGLGWVADANTAILATLVAAYTATLTQFLVITRKLRHRFPAQRLEIRFRTWLLVAFPIFLIEGFYFMLTNADVIIVGLYLPPEKVAVYFAAAKTMALVHFVYFAVKAAAAQRFSGLVSSGDTAALADFARQTIQWTFWPSLVVGGLVIAAGPFLLSLFGPSFIDGHMIMVVLFCGIIAKAMVGPGEVLLTMAGEQKICAAIYGLALAANLGLNIMLIPAWGLLGAATATAGAMAIEAILLHVIIRRKLGIAMFIAAGVGRSDASNTHGAR</sequence>
<feature type="transmembrane region" description="Helical" evidence="6">
    <location>
        <begin position="152"/>
        <end position="170"/>
    </location>
</feature>
<comment type="caution">
    <text evidence="7">The sequence shown here is derived from an EMBL/GenBank/DDBJ whole genome shotgun (WGS) entry which is preliminary data.</text>
</comment>
<dbReference type="AlphaFoldDB" id="A9D7T5"/>
<keyword evidence="3 6" id="KW-0812">Transmembrane</keyword>
<dbReference type="STRING" id="411684.HPDFL43_16721"/>
<evidence type="ECO:0000313" key="8">
    <source>
        <dbReference type="Proteomes" id="UP000004291"/>
    </source>
</evidence>
<feature type="transmembrane region" description="Helical" evidence="6">
    <location>
        <begin position="402"/>
        <end position="421"/>
    </location>
</feature>
<feature type="transmembrane region" description="Helical" evidence="6">
    <location>
        <begin position="217"/>
        <end position="236"/>
    </location>
</feature>
<reference evidence="7 8" key="1">
    <citation type="submission" date="2007-10" db="EMBL/GenBank/DDBJ databases">
        <authorList>
            <person name="Wagner-Dobler I."/>
            <person name="Ferriera S."/>
            <person name="Johnson J."/>
            <person name="Kravitz S."/>
            <person name="Beeson K."/>
            <person name="Sutton G."/>
            <person name="Rogers Y.-H."/>
            <person name="Friedman R."/>
            <person name="Frazier M."/>
            <person name="Venter J.C."/>
        </authorList>
    </citation>
    <scope>NUCLEOTIDE SEQUENCE [LARGE SCALE GENOMIC DNA]</scope>
    <source>
        <strain evidence="7 8">DFL-43</strain>
    </source>
</reference>
<dbReference type="eggNOG" id="COG2244">
    <property type="taxonomic scope" value="Bacteria"/>
</dbReference>
<feature type="transmembrane region" description="Helical" evidence="6">
    <location>
        <begin position="125"/>
        <end position="146"/>
    </location>
</feature>
<dbReference type="PANTHER" id="PTHR30250">
    <property type="entry name" value="PST FAMILY PREDICTED COLANIC ACID TRANSPORTER"/>
    <property type="match status" value="1"/>
</dbReference>
<evidence type="ECO:0000256" key="4">
    <source>
        <dbReference type="ARBA" id="ARBA00022989"/>
    </source>
</evidence>
<feature type="transmembrane region" description="Helical" evidence="6">
    <location>
        <begin position="49"/>
        <end position="71"/>
    </location>
</feature>
<reference evidence="7 8" key="2">
    <citation type="submission" date="2012-06" db="EMBL/GenBank/DDBJ databases">
        <authorList>
            <person name="Fiebig A."/>
        </authorList>
    </citation>
    <scope>NUCLEOTIDE SEQUENCE [LARGE SCALE GENOMIC DNA]</scope>
    <source>
        <strain evidence="7 8">DFL-43</strain>
    </source>
</reference>
<feature type="transmembrane region" description="Helical" evidence="6">
    <location>
        <begin position="256"/>
        <end position="284"/>
    </location>
</feature>
<name>A9D7T5_HOEPD</name>
<accession>A9D7T5</accession>
<evidence type="ECO:0000256" key="1">
    <source>
        <dbReference type="ARBA" id="ARBA00004651"/>
    </source>
</evidence>
<keyword evidence="5 6" id="KW-0472">Membrane</keyword>
<comment type="subcellular location">
    <subcellularLocation>
        <location evidence="1">Cell membrane</location>
        <topology evidence="1">Multi-pass membrane protein</topology>
    </subcellularLocation>
</comment>
<evidence type="ECO:0000313" key="7">
    <source>
        <dbReference type="EMBL" id="EDQ33138.2"/>
    </source>
</evidence>
<keyword evidence="8" id="KW-1185">Reference proteome</keyword>
<dbReference type="EMBL" id="ABIA03000004">
    <property type="protein sequence ID" value="EDQ33138.2"/>
    <property type="molecule type" value="Genomic_DNA"/>
</dbReference>
<feature type="transmembrane region" description="Helical" evidence="6">
    <location>
        <begin position="342"/>
        <end position="364"/>
    </location>
</feature>
<keyword evidence="2" id="KW-1003">Cell membrane</keyword>